<evidence type="ECO:0000313" key="2">
    <source>
        <dbReference type="Proteomes" id="UP001571980"/>
    </source>
</evidence>
<comment type="caution">
    <text evidence="1">The sequence shown here is derived from an EMBL/GenBank/DDBJ whole genome shotgun (WGS) entry which is preliminary data.</text>
</comment>
<name>A0ABV4T5V8_9EURY</name>
<dbReference type="EMBL" id="JARRIG010000007">
    <property type="protein sequence ID" value="MFA4805147.1"/>
    <property type="molecule type" value="Genomic_DNA"/>
</dbReference>
<dbReference type="Proteomes" id="UP001571980">
    <property type="component" value="Unassembled WGS sequence"/>
</dbReference>
<reference evidence="1 2" key="1">
    <citation type="submission" date="2023-03" db="EMBL/GenBank/DDBJ databases">
        <title>Speciation in Pyrococcus: adaptation to high temperature as a mechanism.</title>
        <authorList>
            <person name="Gu J."/>
        </authorList>
    </citation>
    <scope>NUCLEOTIDE SEQUENCE [LARGE SCALE GENOMIC DNA]</scope>
    <source>
        <strain evidence="1 2">LMOA34</strain>
    </source>
</reference>
<evidence type="ECO:0000313" key="1">
    <source>
        <dbReference type="EMBL" id="MFA4805147.1"/>
    </source>
</evidence>
<organism evidence="1 2">
    <name type="scientific">Pyrococcus kukulkanii</name>
    <dbReference type="NCBI Taxonomy" id="1609559"/>
    <lineage>
        <taxon>Archaea</taxon>
        <taxon>Methanobacteriati</taxon>
        <taxon>Methanobacteriota</taxon>
        <taxon>Thermococci</taxon>
        <taxon>Thermococcales</taxon>
        <taxon>Thermococcaceae</taxon>
        <taxon>Pyrococcus</taxon>
    </lineage>
</organism>
<accession>A0ABV4T5V8</accession>
<evidence type="ECO:0008006" key="3">
    <source>
        <dbReference type="Google" id="ProtNLM"/>
    </source>
</evidence>
<protein>
    <recommendedName>
        <fullName evidence="3">GerMN domain-containing protein</fullName>
    </recommendedName>
</protein>
<gene>
    <name evidence="1" type="ORF">P8X34_10465</name>
</gene>
<keyword evidence="2" id="KW-1185">Reference proteome</keyword>
<sequence>MRVVPLAFFTPEETKFIPKVVEFAHGGNEFDSLSVLRYVGYGGRVQPNERFVSETRIMRIPEISFGVPLRRDNFFGREGEVFFDLATKLDRAFVDYLKSLNSPVMSVIGKVVFTFEGRVAVENVEVEGPVVVAKLATGLRDGIRKDVIIVREGESPRRELVSYIPTPQHELSAPMFI</sequence>
<proteinExistence type="predicted"/>